<dbReference type="Proteomes" id="UP000095287">
    <property type="component" value="Unplaced"/>
</dbReference>
<name>A0A1I7Y2F1_9BILA</name>
<keyword evidence="1" id="KW-1185">Reference proteome</keyword>
<evidence type="ECO:0000313" key="2">
    <source>
        <dbReference type="WBParaSite" id="L893_g11762.t1"/>
    </source>
</evidence>
<sequence length="210" mass="24139">MAPMGAAPTRQFKAFVIRDVFPFSSEDNLLEAVCPLSDAIRLAHRLLHGSSVHRWNARAEALRLGNLMDWIVLARGYWLWIGYWHNSSSVSSGGSSDSFHVLTHTHSSTSFRGYQWLNKKLNGLDWLDSEAKETEWTGLYWLTRIGLRLGIGVIEVVILFNCNRATKQRQFCKLARSMLKEPEKLNGLNWLDCMDWLWIGNWNRESSNPT</sequence>
<protein>
    <submittedName>
        <fullName evidence="2">F-box family protein</fullName>
    </submittedName>
</protein>
<dbReference type="WBParaSite" id="L893_g11762.t1">
    <property type="protein sequence ID" value="L893_g11762.t1"/>
    <property type="gene ID" value="L893_g11762"/>
</dbReference>
<accession>A0A1I7Y2F1</accession>
<evidence type="ECO:0000313" key="1">
    <source>
        <dbReference type="Proteomes" id="UP000095287"/>
    </source>
</evidence>
<proteinExistence type="predicted"/>
<dbReference type="AlphaFoldDB" id="A0A1I7Y2F1"/>
<reference evidence="2" key="1">
    <citation type="submission" date="2016-11" db="UniProtKB">
        <authorList>
            <consortium name="WormBaseParasite"/>
        </authorList>
    </citation>
    <scope>IDENTIFICATION</scope>
</reference>
<organism evidence="1 2">
    <name type="scientific">Steinernema glaseri</name>
    <dbReference type="NCBI Taxonomy" id="37863"/>
    <lineage>
        <taxon>Eukaryota</taxon>
        <taxon>Metazoa</taxon>
        <taxon>Ecdysozoa</taxon>
        <taxon>Nematoda</taxon>
        <taxon>Chromadorea</taxon>
        <taxon>Rhabditida</taxon>
        <taxon>Tylenchina</taxon>
        <taxon>Panagrolaimomorpha</taxon>
        <taxon>Strongyloidoidea</taxon>
        <taxon>Steinernematidae</taxon>
        <taxon>Steinernema</taxon>
    </lineage>
</organism>